<accession>A0A1T4TA64</accession>
<reference evidence="1 2" key="1">
    <citation type="submission" date="2017-02" db="EMBL/GenBank/DDBJ databases">
        <authorList>
            <person name="Peterson S.W."/>
        </authorList>
    </citation>
    <scope>NUCLEOTIDE SEQUENCE [LARGE SCALE GENOMIC DNA]</scope>
    <source>
        <strain evidence="1 2">USBA 369</strain>
    </source>
</reference>
<evidence type="ECO:0000313" key="2">
    <source>
        <dbReference type="Proteomes" id="UP000190135"/>
    </source>
</evidence>
<dbReference type="AlphaFoldDB" id="A0A1T4TA64"/>
<protein>
    <submittedName>
        <fullName evidence="1">Uncharacterized protein</fullName>
    </submittedName>
</protein>
<dbReference type="RefSeq" id="WP_078710294.1">
    <property type="nucleotide sequence ID" value="NZ_FUXL01000021.1"/>
</dbReference>
<gene>
    <name evidence="1" type="ORF">SAMN05428963_12156</name>
</gene>
<proteinExistence type="predicted"/>
<evidence type="ECO:0000313" key="1">
    <source>
        <dbReference type="EMBL" id="SKA37068.1"/>
    </source>
</evidence>
<keyword evidence="2" id="KW-1185">Reference proteome</keyword>
<organism evidence="1 2">
    <name type="scientific">Consotaella salsifontis</name>
    <dbReference type="NCBI Taxonomy" id="1365950"/>
    <lineage>
        <taxon>Bacteria</taxon>
        <taxon>Pseudomonadati</taxon>
        <taxon>Pseudomonadota</taxon>
        <taxon>Alphaproteobacteria</taxon>
        <taxon>Hyphomicrobiales</taxon>
        <taxon>Aurantimonadaceae</taxon>
        <taxon>Consotaella</taxon>
    </lineage>
</organism>
<dbReference type="Proteomes" id="UP000190135">
    <property type="component" value="Unassembled WGS sequence"/>
</dbReference>
<dbReference type="OrthoDB" id="7910127at2"/>
<sequence>MTTTPLSDLVARLADELKVLSKVTEDMHQIVCDDCAREHLHNQDFVRAVQSIDHTTQILDNLSEFLGLVAKDTPEDWSLDVGHALDTVRLAALKSRLAPNHALVVWEKDESGDVDLF</sequence>
<name>A0A1T4TA64_9HYPH</name>
<dbReference type="STRING" id="1365950.SAMN05428963_12156"/>
<dbReference type="EMBL" id="FUXL01000021">
    <property type="protein sequence ID" value="SKA37068.1"/>
    <property type="molecule type" value="Genomic_DNA"/>
</dbReference>